<organism evidence="1 2">
    <name type="scientific">Penicillium canariense</name>
    <dbReference type="NCBI Taxonomy" id="189055"/>
    <lineage>
        <taxon>Eukaryota</taxon>
        <taxon>Fungi</taxon>
        <taxon>Dikarya</taxon>
        <taxon>Ascomycota</taxon>
        <taxon>Pezizomycotina</taxon>
        <taxon>Eurotiomycetes</taxon>
        <taxon>Eurotiomycetidae</taxon>
        <taxon>Eurotiales</taxon>
        <taxon>Aspergillaceae</taxon>
        <taxon>Penicillium</taxon>
    </lineage>
</organism>
<keyword evidence="2" id="KW-1185">Reference proteome</keyword>
<dbReference type="AlphaFoldDB" id="A0A9W9HZH8"/>
<sequence length="136" mass="15190">MTLTEDINIRSYSDDVIAPCTHSFYFTPTRTVGNLHKPPVKNRMYTPASPRVPDEGVRTQVKYRGRGICNTSLPLNPYQQSKIAPATIQLRGVYCMPASLSCPAVLLAAWRQTLPPKPQPIPIIPVVLMCDRKNVQ</sequence>
<evidence type="ECO:0000313" key="2">
    <source>
        <dbReference type="Proteomes" id="UP001149163"/>
    </source>
</evidence>
<dbReference type="RefSeq" id="XP_056542019.1">
    <property type="nucleotide sequence ID" value="XM_056689590.1"/>
</dbReference>
<proteinExistence type="predicted"/>
<protein>
    <submittedName>
        <fullName evidence="1">Uncharacterized protein</fullName>
    </submittedName>
</protein>
<evidence type="ECO:0000313" key="1">
    <source>
        <dbReference type="EMBL" id="KAJ5160461.1"/>
    </source>
</evidence>
<dbReference type="Proteomes" id="UP001149163">
    <property type="component" value="Unassembled WGS sequence"/>
</dbReference>
<gene>
    <name evidence="1" type="ORF">N7482_007465</name>
</gene>
<name>A0A9W9HZH8_9EURO</name>
<reference evidence="1" key="1">
    <citation type="submission" date="2022-11" db="EMBL/GenBank/DDBJ databases">
        <authorList>
            <person name="Petersen C."/>
        </authorList>
    </citation>
    <scope>NUCLEOTIDE SEQUENCE</scope>
    <source>
        <strain evidence="1">IBT 26290</strain>
    </source>
</reference>
<accession>A0A9W9HZH8</accession>
<comment type="caution">
    <text evidence="1">The sequence shown here is derived from an EMBL/GenBank/DDBJ whole genome shotgun (WGS) entry which is preliminary data.</text>
</comment>
<dbReference type="EMBL" id="JAPQKN010000004">
    <property type="protein sequence ID" value="KAJ5160461.1"/>
    <property type="molecule type" value="Genomic_DNA"/>
</dbReference>
<reference evidence="1" key="2">
    <citation type="journal article" date="2023" name="IMA Fungus">
        <title>Comparative genomic study of the Penicillium genus elucidates a diverse pangenome and 15 lateral gene transfer events.</title>
        <authorList>
            <person name="Petersen C."/>
            <person name="Sorensen T."/>
            <person name="Nielsen M.R."/>
            <person name="Sondergaard T.E."/>
            <person name="Sorensen J.L."/>
            <person name="Fitzpatrick D.A."/>
            <person name="Frisvad J.C."/>
            <person name="Nielsen K.L."/>
        </authorList>
    </citation>
    <scope>NUCLEOTIDE SEQUENCE</scope>
    <source>
        <strain evidence="1">IBT 26290</strain>
    </source>
</reference>
<dbReference type="GeneID" id="81428766"/>